<evidence type="ECO:0000259" key="5">
    <source>
        <dbReference type="PROSITE" id="PS01360"/>
    </source>
</evidence>
<evidence type="ECO:0000256" key="2">
    <source>
        <dbReference type="ARBA" id="ARBA00022771"/>
    </source>
</evidence>
<dbReference type="SUPFAM" id="SSF144232">
    <property type="entry name" value="HIT/MYND zinc finger-like"/>
    <property type="match status" value="1"/>
</dbReference>
<name>A0A9P6CDU4_9AGAR</name>
<dbReference type="InterPro" id="IPR002893">
    <property type="entry name" value="Znf_MYND"/>
</dbReference>
<sequence>MSFQIITHTPEQATQWRQLAASNPSRVARTLALAPGQKTREGDNQGDVFPALAAVVEAARPVEGGRNEPWDRLVEAGVAEVLCYNVMNMTTTANFPPDTPAEILEEAKKAMPSSYAAALEALRAATFNFQTPPSRTDKRVIAALKKDWAGMMKRLWEQPENTLIPTDSHIAERVAVAQIVVRVIISDPSFLSIFYRPNDLTIQIMARHWKHSTAVIDTRTTAGVLHGFLGPTHPHHITYVQAHPPSYPDILSRIYLGVSPSPALSVPKQAKALVTTFAAHLPILSGSVAQMDLEFFTQVFRLANTIEPELVIATLKSTPFWNSAFRLMKKSAKSTEGLSEKEKEEDDRVRVSIMASVMGISADLLHLATIKNSQECEPLVRIWANENFFGALEESIEQLVAVRGITMQISTISSVINGLIQNAQPPFVRLLGTQFPRWRLIGTILKHDIKRQGIEGPPQISQSNDLPDPESNIWDHGAWQTLVSLQNACFDLGKTCAKRGCGNTGVSLCKCEAVLYCSDACRTKDSEGHNIVCGWMGVLGNVGKQNTGSVEYDATSITPPSVKTTSGPLEGLD</sequence>
<keyword evidence="1" id="KW-0479">Metal-binding</keyword>
<feature type="domain" description="MYND-type" evidence="5">
    <location>
        <begin position="496"/>
        <end position="533"/>
    </location>
</feature>
<dbReference type="EMBL" id="MU150373">
    <property type="protein sequence ID" value="KAF9457404.1"/>
    <property type="molecule type" value="Genomic_DNA"/>
</dbReference>
<keyword evidence="2" id="KW-0863">Zinc-finger</keyword>
<feature type="region of interest" description="Disordered" evidence="4">
    <location>
        <begin position="551"/>
        <end position="573"/>
    </location>
</feature>
<protein>
    <recommendedName>
        <fullName evidence="5">MYND-type domain-containing protein</fullName>
    </recommendedName>
</protein>
<evidence type="ECO:0000256" key="4">
    <source>
        <dbReference type="SAM" id="MobiDB-lite"/>
    </source>
</evidence>
<evidence type="ECO:0000313" key="7">
    <source>
        <dbReference type="Proteomes" id="UP000807353"/>
    </source>
</evidence>
<evidence type="ECO:0000256" key="1">
    <source>
        <dbReference type="ARBA" id="ARBA00022723"/>
    </source>
</evidence>
<comment type="caution">
    <text evidence="6">The sequence shown here is derived from an EMBL/GenBank/DDBJ whole genome shotgun (WGS) entry which is preliminary data.</text>
</comment>
<dbReference type="Proteomes" id="UP000807353">
    <property type="component" value="Unassembled WGS sequence"/>
</dbReference>
<reference evidence="6" key="1">
    <citation type="submission" date="2020-11" db="EMBL/GenBank/DDBJ databases">
        <authorList>
            <consortium name="DOE Joint Genome Institute"/>
            <person name="Ahrendt S."/>
            <person name="Riley R."/>
            <person name="Andreopoulos W."/>
            <person name="Labutti K."/>
            <person name="Pangilinan J."/>
            <person name="Ruiz-Duenas F.J."/>
            <person name="Barrasa J.M."/>
            <person name="Sanchez-Garcia M."/>
            <person name="Camarero S."/>
            <person name="Miyauchi S."/>
            <person name="Serrano A."/>
            <person name="Linde D."/>
            <person name="Babiker R."/>
            <person name="Drula E."/>
            <person name="Ayuso-Fernandez I."/>
            <person name="Pacheco R."/>
            <person name="Padilla G."/>
            <person name="Ferreira P."/>
            <person name="Barriuso J."/>
            <person name="Kellner H."/>
            <person name="Castanera R."/>
            <person name="Alfaro M."/>
            <person name="Ramirez L."/>
            <person name="Pisabarro A.G."/>
            <person name="Kuo A."/>
            <person name="Tritt A."/>
            <person name="Lipzen A."/>
            <person name="He G."/>
            <person name="Yan M."/>
            <person name="Ng V."/>
            <person name="Cullen D."/>
            <person name="Martin F."/>
            <person name="Rosso M.-N."/>
            <person name="Henrissat B."/>
            <person name="Hibbett D."/>
            <person name="Martinez A.T."/>
            <person name="Grigoriev I.V."/>
        </authorList>
    </citation>
    <scope>NUCLEOTIDE SEQUENCE</scope>
    <source>
        <strain evidence="6">CBS 247.69</strain>
    </source>
</reference>
<feature type="compositionally biased region" description="Polar residues" evidence="4">
    <location>
        <begin position="551"/>
        <end position="567"/>
    </location>
</feature>
<dbReference type="OrthoDB" id="432970at2759"/>
<evidence type="ECO:0000313" key="6">
    <source>
        <dbReference type="EMBL" id="KAF9457404.1"/>
    </source>
</evidence>
<organism evidence="6 7">
    <name type="scientific">Collybia nuda</name>
    <dbReference type="NCBI Taxonomy" id="64659"/>
    <lineage>
        <taxon>Eukaryota</taxon>
        <taxon>Fungi</taxon>
        <taxon>Dikarya</taxon>
        <taxon>Basidiomycota</taxon>
        <taxon>Agaricomycotina</taxon>
        <taxon>Agaricomycetes</taxon>
        <taxon>Agaricomycetidae</taxon>
        <taxon>Agaricales</taxon>
        <taxon>Tricholomatineae</taxon>
        <taxon>Clitocybaceae</taxon>
        <taxon>Collybia</taxon>
    </lineage>
</organism>
<keyword evidence="7" id="KW-1185">Reference proteome</keyword>
<gene>
    <name evidence="6" type="ORF">BDZ94DRAFT_1273319</name>
</gene>
<dbReference type="GO" id="GO:0008270">
    <property type="term" value="F:zinc ion binding"/>
    <property type="evidence" value="ECO:0007669"/>
    <property type="project" value="UniProtKB-KW"/>
</dbReference>
<evidence type="ECO:0000256" key="3">
    <source>
        <dbReference type="ARBA" id="ARBA00022833"/>
    </source>
</evidence>
<accession>A0A9P6CDU4</accession>
<dbReference type="AlphaFoldDB" id="A0A9P6CDU4"/>
<proteinExistence type="predicted"/>
<dbReference type="PROSITE" id="PS01360">
    <property type="entry name" value="ZF_MYND_1"/>
    <property type="match status" value="1"/>
</dbReference>
<keyword evidence="3" id="KW-0862">Zinc</keyword>